<dbReference type="GO" id="GO:0016787">
    <property type="term" value="F:hydrolase activity"/>
    <property type="evidence" value="ECO:0007669"/>
    <property type="project" value="UniProtKB-KW"/>
</dbReference>
<dbReference type="SUPFAM" id="SSF53187">
    <property type="entry name" value="Zn-dependent exopeptidases"/>
    <property type="match status" value="1"/>
</dbReference>
<sequence length="264" mass="29183">MLQTVQAEALFLTADDPDPVGTINAEGGSPFFLTCEHAGRLVPARLGDLGVATAEMERHIAYDLGALALAERLSVILDASLIVQRYSRLVVDCNRPFEAPGCIPTVSDGTEVPRNQNISAQERRQRYAEIHQPFHNAIRDALDERNRRGVPGVLVSVHSFTPCLSVSGSPRPWHLGALSNRDNRFARAFLNAFQQDNPEIVCAHNEPYKVSDQTDFTIPVHGERRGLPHILLEVRNDLIVDPQDQADWAERIAKALGTAKQSQL</sequence>
<evidence type="ECO:0000313" key="1">
    <source>
        <dbReference type="EMBL" id="MBB3066158.1"/>
    </source>
</evidence>
<comment type="caution">
    <text evidence="1">The sequence shown here is derived from an EMBL/GenBank/DDBJ whole genome shotgun (WGS) entry which is preliminary data.</text>
</comment>
<protein>
    <submittedName>
        <fullName evidence="1">Putative N-formylglutamate amidohydrolase</fullName>
    </submittedName>
</protein>
<dbReference type="InterPro" id="IPR007709">
    <property type="entry name" value="N-FG_amidohydro"/>
</dbReference>
<accession>A0A839SV11</accession>
<gene>
    <name evidence="1" type="ORF">FHR98_002463</name>
</gene>
<dbReference type="AlphaFoldDB" id="A0A839SV11"/>
<reference evidence="1 2" key="1">
    <citation type="submission" date="2020-08" db="EMBL/GenBank/DDBJ databases">
        <title>Genomic Encyclopedia of Type Strains, Phase III (KMG-III): the genomes of soil and plant-associated and newly described type strains.</title>
        <authorList>
            <person name="Whitman W."/>
        </authorList>
    </citation>
    <scope>NUCLEOTIDE SEQUENCE [LARGE SCALE GENOMIC DNA]</scope>
    <source>
        <strain evidence="1 2">CECT 8803</strain>
    </source>
</reference>
<evidence type="ECO:0000313" key="2">
    <source>
        <dbReference type="Proteomes" id="UP000581135"/>
    </source>
</evidence>
<dbReference type="InterPro" id="IPR011227">
    <property type="entry name" value="UCP029730"/>
</dbReference>
<dbReference type="PIRSF" id="PIRSF029730">
    <property type="entry name" value="UCP029730"/>
    <property type="match status" value="1"/>
</dbReference>
<dbReference type="RefSeq" id="WP_183416983.1">
    <property type="nucleotide sequence ID" value="NZ_JACHXA010000007.1"/>
</dbReference>
<dbReference type="Pfam" id="PF05013">
    <property type="entry name" value="FGase"/>
    <property type="match status" value="1"/>
</dbReference>
<organism evidence="1 2">
    <name type="scientific">Limibacillus halophilus</name>
    <dbReference type="NCBI Taxonomy" id="1579333"/>
    <lineage>
        <taxon>Bacteria</taxon>
        <taxon>Pseudomonadati</taxon>
        <taxon>Pseudomonadota</taxon>
        <taxon>Alphaproteobacteria</taxon>
        <taxon>Rhodospirillales</taxon>
        <taxon>Rhodovibrionaceae</taxon>
        <taxon>Limibacillus</taxon>
    </lineage>
</organism>
<proteinExistence type="predicted"/>
<name>A0A839SV11_9PROT</name>
<dbReference type="Gene3D" id="3.40.630.40">
    <property type="entry name" value="Zn-dependent exopeptidases"/>
    <property type="match status" value="1"/>
</dbReference>
<keyword evidence="2" id="KW-1185">Reference proteome</keyword>
<keyword evidence="1" id="KW-0378">Hydrolase</keyword>
<dbReference type="Proteomes" id="UP000581135">
    <property type="component" value="Unassembled WGS sequence"/>
</dbReference>
<dbReference type="EMBL" id="JACHXA010000007">
    <property type="protein sequence ID" value="MBB3066158.1"/>
    <property type="molecule type" value="Genomic_DNA"/>
</dbReference>